<dbReference type="Pfam" id="PF00270">
    <property type="entry name" value="DEAD"/>
    <property type="match status" value="1"/>
</dbReference>
<dbReference type="Pfam" id="PF08482">
    <property type="entry name" value="HrpB_C"/>
    <property type="match status" value="1"/>
</dbReference>
<dbReference type="InterPro" id="IPR001650">
    <property type="entry name" value="Helicase_C-like"/>
</dbReference>
<dbReference type="SMART" id="SM00847">
    <property type="entry name" value="HA2"/>
    <property type="match status" value="1"/>
</dbReference>
<dbReference type="GO" id="GO:0004386">
    <property type="term" value="F:helicase activity"/>
    <property type="evidence" value="ECO:0007669"/>
    <property type="project" value="UniProtKB-KW"/>
</dbReference>
<dbReference type="Proteomes" id="UP001069090">
    <property type="component" value="Unassembled WGS sequence"/>
</dbReference>
<evidence type="ECO:0000256" key="1">
    <source>
        <dbReference type="ARBA" id="ARBA00022741"/>
    </source>
</evidence>
<evidence type="ECO:0000313" key="8">
    <source>
        <dbReference type="Proteomes" id="UP001069090"/>
    </source>
</evidence>
<organism evidence="7 8">
    <name type="scientific">Dasania phycosphaerae</name>
    <dbReference type="NCBI Taxonomy" id="2950436"/>
    <lineage>
        <taxon>Bacteria</taxon>
        <taxon>Pseudomonadati</taxon>
        <taxon>Pseudomonadota</taxon>
        <taxon>Gammaproteobacteria</taxon>
        <taxon>Cellvibrionales</taxon>
        <taxon>Spongiibacteraceae</taxon>
        <taxon>Dasania</taxon>
    </lineage>
</organism>
<dbReference type="GO" id="GO:0005524">
    <property type="term" value="F:ATP binding"/>
    <property type="evidence" value="ECO:0007669"/>
    <property type="project" value="UniProtKB-KW"/>
</dbReference>
<sequence length="836" mass="91494">MNNSPELPIDALFPAFSEALVQHPQIIIHAPPGAGKSTRLPLWLLNMAELGGGKIYLIQPRRLAAANVAGFLARQLNQPLGQAIGLRTRYQTVTGPKVRIEVMTEGVFIRLLQADPELAGVSCVIFDEFHERSLSLDLGLALCLQCQQGYRDDSQPLSLIAMSATLAADQLCAALPDAKLLSSAGRCYPVQTHYQAASQEGLIDAIKGLILQLLKAEPANMLIFLPGMQEIRALEAKLLASSLPAALRVYALHSALPEQQQRAAIAPVKAGEYKLVLATNVAETSITIEGITVVIDSGYAKVASFDNHKGMSRLLSQRISKASAEQRLGRAGRTAPGHCYRMWSKDSHHSLYDFDSPAIMREDLAPFLLELACWGETDLNQLLLLDKPTDTTLQAARQLLFQLQAIDHNGQITAIGQAMAATGLHPRLAAMCLQAGSQLAEAVILATLLTEPPLEKNQRQADFAAAAQRLLLSAGRNSGSKHSAAQRVLRQAQRVLKRINPKGQWQPAALSIEPCAADLLLTAYPDRVAKQRAAGSDRYLLANGHELKLHPEDHLSGTPWLLVLDYGSSARAGQLAYIHSAIAVADSHINTLSQQQGQKSLALDWDESVQAFVAKERHNIGAITLSERVVSPNKQQLAEAVLAYVRSQGLAVLDDKAYRSLAARVQWFNQHHAQPLPDISEPYLLKHIEDWLPPYVAGVKSKADFKKIKLADIVLASWSWPQQQLLAQYAPNSLQLPTGNNHVIDYMRGDKPILSVRMQECFGLVQTPTIGPGLNLLMELLSPARRPLQLTDDLAGFWAGSYHEVAKEMRGRYPKHFWPEDPATAKATARTKKHMG</sequence>
<dbReference type="CDD" id="cd17990">
    <property type="entry name" value="DEXHc_HrpB"/>
    <property type="match status" value="1"/>
</dbReference>
<dbReference type="Pfam" id="PF00271">
    <property type="entry name" value="Helicase_C"/>
    <property type="match status" value="1"/>
</dbReference>
<dbReference type="InterPro" id="IPR027417">
    <property type="entry name" value="P-loop_NTPase"/>
</dbReference>
<accession>A0A9J6RIV9</accession>
<dbReference type="EMBL" id="JAPTGG010000002">
    <property type="protein sequence ID" value="MCZ0864364.1"/>
    <property type="molecule type" value="Genomic_DNA"/>
</dbReference>
<dbReference type="InterPro" id="IPR014001">
    <property type="entry name" value="Helicase_ATP-bd"/>
</dbReference>
<dbReference type="GO" id="GO:0016787">
    <property type="term" value="F:hydrolase activity"/>
    <property type="evidence" value="ECO:0007669"/>
    <property type="project" value="UniProtKB-KW"/>
</dbReference>
<dbReference type="NCBIfam" id="TIGR01970">
    <property type="entry name" value="DEAH_box_HrpB"/>
    <property type="match status" value="1"/>
</dbReference>
<dbReference type="PANTHER" id="PTHR43519">
    <property type="entry name" value="ATP-DEPENDENT RNA HELICASE HRPB"/>
    <property type="match status" value="1"/>
</dbReference>
<dbReference type="CDD" id="cd18791">
    <property type="entry name" value="SF2_C_RHA"/>
    <property type="match status" value="1"/>
</dbReference>
<dbReference type="InterPro" id="IPR007502">
    <property type="entry name" value="Helicase-assoc_dom"/>
</dbReference>
<dbReference type="PANTHER" id="PTHR43519:SF1">
    <property type="entry name" value="ATP-DEPENDENT RNA HELICASE HRPB"/>
    <property type="match status" value="1"/>
</dbReference>
<dbReference type="AlphaFoldDB" id="A0A9J6RIV9"/>
<dbReference type="InterPro" id="IPR010225">
    <property type="entry name" value="HrpB"/>
</dbReference>
<evidence type="ECO:0000256" key="4">
    <source>
        <dbReference type="ARBA" id="ARBA00022840"/>
    </source>
</evidence>
<keyword evidence="4" id="KW-0067">ATP-binding</keyword>
<dbReference type="InterPro" id="IPR049614">
    <property type="entry name" value="HrpB_DEXH"/>
</dbReference>
<dbReference type="InterPro" id="IPR048333">
    <property type="entry name" value="HA2_WH"/>
</dbReference>
<evidence type="ECO:0000313" key="7">
    <source>
        <dbReference type="EMBL" id="MCZ0864364.1"/>
    </source>
</evidence>
<keyword evidence="2" id="KW-0378">Hydrolase</keyword>
<dbReference type="RefSeq" id="WP_258330515.1">
    <property type="nucleotide sequence ID" value="NZ_JAPTGG010000002.1"/>
</dbReference>
<gene>
    <name evidence="7" type="primary">hrpB</name>
    <name evidence="7" type="ORF">O0V09_04090</name>
</gene>
<dbReference type="PIRSF" id="PIRSF005496">
    <property type="entry name" value="ATP_hel_hrpB"/>
    <property type="match status" value="1"/>
</dbReference>
<evidence type="ECO:0000256" key="2">
    <source>
        <dbReference type="ARBA" id="ARBA00022801"/>
    </source>
</evidence>
<feature type="domain" description="Helicase C-terminal" evidence="6">
    <location>
        <begin position="209"/>
        <end position="375"/>
    </location>
</feature>
<dbReference type="PROSITE" id="PS51192">
    <property type="entry name" value="HELICASE_ATP_BIND_1"/>
    <property type="match status" value="1"/>
</dbReference>
<reference evidence="7 8" key="1">
    <citation type="submission" date="2022-12" db="EMBL/GenBank/DDBJ databases">
        <title>Dasania phycosphaerae sp. nov., isolated from particulate material of the south coast of Korea.</title>
        <authorList>
            <person name="Jiang Y."/>
        </authorList>
    </citation>
    <scope>NUCLEOTIDE SEQUENCE [LARGE SCALE GENOMIC DNA]</scope>
    <source>
        <strain evidence="7 8">GY-19</strain>
    </source>
</reference>
<dbReference type="Gene3D" id="3.40.50.300">
    <property type="entry name" value="P-loop containing nucleotide triphosphate hydrolases"/>
    <property type="match status" value="2"/>
</dbReference>
<dbReference type="GO" id="GO:0003676">
    <property type="term" value="F:nucleic acid binding"/>
    <property type="evidence" value="ECO:0007669"/>
    <property type="project" value="InterPro"/>
</dbReference>
<evidence type="ECO:0000259" key="6">
    <source>
        <dbReference type="PROSITE" id="PS51194"/>
    </source>
</evidence>
<keyword evidence="1" id="KW-0547">Nucleotide-binding</keyword>
<feature type="domain" description="Helicase ATP-binding" evidence="5">
    <location>
        <begin position="17"/>
        <end position="184"/>
    </location>
</feature>
<dbReference type="SMART" id="SM00490">
    <property type="entry name" value="HELICc"/>
    <property type="match status" value="1"/>
</dbReference>
<dbReference type="Pfam" id="PF04408">
    <property type="entry name" value="WHD_HA2"/>
    <property type="match status" value="1"/>
</dbReference>
<dbReference type="PROSITE" id="PS51194">
    <property type="entry name" value="HELICASE_CTER"/>
    <property type="match status" value="1"/>
</dbReference>
<dbReference type="Gene3D" id="1.20.120.1080">
    <property type="match status" value="1"/>
</dbReference>
<keyword evidence="8" id="KW-1185">Reference proteome</keyword>
<evidence type="ECO:0000259" key="5">
    <source>
        <dbReference type="PROSITE" id="PS51192"/>
    </source>
</evidence>
<proteinExistence type="predicted"/>
<dbReference type="InterPro" id="IPR013689">
    <property type="entry name" value="RNA_helicase_ATP-dep_HrpB_C"/>
</dbReference>
<dbReference type="SMART" id="SM00487">
    <property type="entry name" value="DEXDc"/>
    <property type="match status" value="1"/>
</dbReference>
<dbReference type="InterPro" id="IPR011545">
    <property type="entry name" value="DEAD/DEAH_box_helicase_dom"/>
</dbReference>
<keyword evidence="3 7" id="KW-0347">Helicase</keyword>
<evidence type="ECO:0000256" key="3">
    <source>
        <dbReference type="ARBA" id="ARBA00022806"/>
    </source>
</evidence>
<name>A0A9J6RIV9_9GAMM</name>
<protein>
    <submittedName>
        <fullName evidence="7">ATP-dependent helicase HrpB</fullName>
    </submittedName>
</protein>
<comment type="caution">
    <text evidence="7">The sequence shown here is derived from an EMBL/GenBank/DDBJ whole genome shotgun (WGS) entry which is preliminary data.</text>
</comment>
<dbReference type="SUPFAM" id="SSF52540">
    <property type="entry name" value="P-loop containing nucleoside triphosphate hydrolases"/>
    <property type="match status" value="1"/>
</dbReference>